<dbReference type="Gene3D" id="1.10.150.20">
    <property type="entry name" value="5' to 3' exonuclease, C-terminal subdomain"/>
    <property type="match status" value="1"/>
</dbReference>
<evidence type="ECO:0000313" key="10">
    <source>
        <dbReference type="Proteomes" id="UP000059542"/>
    </source>
</evidence>
<dbReference type="Gene3D" id="2.40.50.140">
    <property type="entry name" value="Nucleic acid-binding proteins"/>
    <property type="match status" value="1"/>
</dbReference>
<keyword evidence="4 6" id="KW-0233">DNA recombination</keyword>
<comment type="subcellular location">
    <subcellularLocation>
        <location evidence="6">Cytoplasm</location>
    </subcellularLocation>
</comment>
<dbReference type="CDD" id="cd14332">
    <property type="entry name" value="UBA_RuvA_C"/>
    <property type="match status" value="1"/>
</dbReference>
<keyword evidence="9" id="KW-0347">Helicase</keyword>
<feature type="domain" description="Holliday junction DNA helicase RuvA C-terminal" evidence="8">
    <location>
        <begin position="156"/>
        <end position="199"/>
    </location>
</feature>
<feature type="domain" description="DNA helicase Holliday junction RuvA type" evidence="7">
    <location>
        <begin position="1"/>
        <end position="62"/>
    </location>
</feature>
<evidence type="ECO:0000256" key="5">
    <source>
        <dbReference type="ARBA" id="ARBA00023204"/>
    </source>
</evidence>
<dbReference type="GO" id="GO:0006310">
    <property type="term" value="P:DNA recombination"/>
    <property type="evidence" value="ECO:0007669"/>
    <property type="project" value="UniProtKB-UniRule"/>
</dbReference>
<keyword evidence="10" id="KW-1185">Reference proteome</keyword>
<evidence type="ECO:0000256" key="1">
    <source>
        <dbReference type="ARBA" id="ARBA00022490"/>
    </source>
</evidence>
<dbReference type="Proteomes" id="UP000059542">
    <property type="component" value="Chromosome"/>
</dbReference>
<dbReference type="GO" id="GO:0005524">
    <property type="term" value="F:ATP binding"/>
    <property type="evidence" value="ECO:0007669"/>
    <property type="project" value="InterPro"/>
</dbReference>
<dbReference type="Pfam" id="PF07499">
    <property type="entry name" value="RuvA_C"/>
    <property type="match status" value="1"/>
</dbReference>
<comment type="domain">
    <text evidence="6">Has three domains with a flexible linker between the domains II and III and assumes an 'L' shape. Domain III is highly mobile and contacts RuvB.</text>
</comment>
<keyword evidence="1 6" id="KW-0963">Cytoplasm</keyword>
<dbReference type="InterPro" id="IPR036267">
    <property type="entry name" value="RuvA_C_sf"/>
</dbReference>
<evidence type="ECO:0000259" key="7">
    <source>
        <dbReference type="Pfam" id="PF01330"/>
    </source>
</evidence>
<reference evidence="9 10" key="1">
    <citation type="submission" date="2015-12" db="EMBL/GenBank/DDBJ databases">
        <authorList>
            <person name="Shamseldin A."/>
            <person name="Moawad H."/>
            <person name="Abd El-Rahim W.M."/>
            <person name="Sadowsky M.J."/>
        </authorList>
    </citation>
    <scope>NUCLEOTIDE SEQUENCE [LARGE SCALE GENOMIC DNA]</scope>
    <source>
        <strain evidence="9 10">DG5B</strain>
    </source>
</reference>
<dbReference type="Pfam" id="PF01330">
    <property type="entry name" value="RuvA_N"/>
    <property type="match status" value="1"/>
</dbReference>
<dbReference type="InterPro" id="IPR013849">
    <property type="entry name" value="DNA_helicase_Holl-junc_RuvA_I"/>
</dbReference>
<dbReference type="GO" id="GO:0000400">
    <property type="term" value="F:four-way junction DNA binding"/>
    <property type="evidence" value="ECO:0007669"/>
    <property type="project" value="UniProtKB-UniRule"/>
</dbReference>
<keyword evidence="3 6" id="KW-0238">DNA-binding</keyword>
<dbReference type="RefSeq" id="WP_068190782.1">
    <property type="nucleotide sequence ID" value="NZ_CP013909.1"/>
</dbReference>
<dbReference type="SUPFAM" id="SSF50249">
    <property type="entry name" value="Nucleic acid-binding proteins"/>
    <property type="match status" value="1"/>
</dbReference>
<evidence type="ECO:0000259" key="8">
    <source>
        <dbReference type="Pfam" id="PF07499"/>
    </source>
</evidence>
<dbReference type="GO" id="GO:0005737">
    <property type="term" value="C:cytoplasm"/>
    <property type="evidence" value="ECO:0007669"/>
    <property type="project" value="UniProtKB-SubCell"/>
</dbReference>
<keyword evidence="9" id="KW-0378">Hydrolase</keyword>
<protein>
    <recommendedName>
        <fullName evidence="6">Holliday junction branch migration complex subunit RuvA</fullName>
    </recommendedName>
</protein>
<dbReference type="EMBL" id="CP013909">
    <property type="protein sequence ID" value="ALW84556.1"/>
    <property type="molecule type" value="Genomic_DNA"/>
</dbReference>
<accession>A0A0U4A8L3</accession>
<dbReference type="AlphaFoldDB" id="A0A0U4A8L3"/>
<keyword evidence="9" id="KW-0547">Nucleotide-binding</keyword>
<comment type="similarity">
    <text evidence="6">Belongs to the RuvA family.</text>
</comment>
<dbReference type="GO" id="GO:0009378">
    <property type="term" value="F:four-way junction helicase activity"/>
    <property type="evidence" value="ECO:0007669"/>
    <property type="project" value="InterPro"/>
</dbReference>
<comment type="caution">
    <text evidence="6">Lacks conserved residue(s) required for the propagation of feature annotation.</text>
</comment>
<dbReference type="SUPFAM" id="SSF46929">
    <property type="entry name" value="DNA helicase RuvA subunit, C-terminal domain"/>
    <property type="match status" value="1"/>
</dbReference>
<dbReference type="Pfam" id="PF14520">
    <property type="entry name" value="HHH_5"/>
    <property type="match status" value="1"/>
</dbReference>
<feature type="region of interest" description="Domain III" evidence="6">
    <location>
        <begin position="151"/>
        <end position="201"/>
    </location>
</feature>
<keyword evidence="5 6" id="KW-0234">DNA repair</keyword>
<dbReference type="InterPro" id="IPR011114">
    <property type="entry name" value="RuvA_C"/>
</dbReference>
<organism evidence="9 10">
    <name type="scientific">Hymenobacter sedentarius</name>
    <dbReference type="NCBI Taxonomy" id="1411621"/>
    <lineage>
        <taxon>Bacteria</taxon>
        <taxon>Pseudomonadati</taxon>
        <taxon>Bacteroidota</taxon>
        <taxon>Cytophagia</taxon>
        <taxon>Cytophagales</taxon>
        <taxon>Hymenobacteraceae</taxon>
        <taxon>Hymenobacter</taxon>
    </lineage>
</organism>
<dbReference type="GO" id="GO:0009379">
    <property type="term" value="C:Holliday junction helicase complex"/>
    <property type="evidence" value="ECO:0007669"/>
    <property type="project" value="InterPro"/>
</dbReference>
<dbReference type="Gene3D" id="1.10.8.10">
    <property type="entry name" value="DNA helicase RuvA subunit, C-terminal domain"/>
    <property type="match status" value="1"/>
</dbReference>
<dbReference type="SUPFAM" id="SSF47781">
    <property type="entry name" value="RuvA domain 2-like"/>
    <property type="match status" value="1"/>
</dbReference>
<keyword evidence="9" id="KW-0067">ATP-binding</keyword>
<dbReference type="OrthoDB" id="5293449at2"/>
<name>A0A0U4A8L3_9BACT</name>
<evidence type="ECO:0000313" key="9">
    <source>
        <dbReference type="EMBL" id="ALW84556.1"/>
    </source>
</evidence>
<evidence type="ECO:0000256" key="6">
    <source>
        <dbReference type="HAMAP-Rule" id="MF_00031"/>
    </source>
</evidence>
<dbReference type="KEGG" id="hyg:AUC43_05330"/>
<gene>
    <name evidence="6" type="primary">ruvA</name>
    <name evidence="9" type="ORF">AUC43_05330</name>
</gene>
<dbReference type="InterPro" id="IPR000085">
    <property type="entry name" value="RuvA"/>
</dbReference>
<evidence type="ECO:0000256" key="4">
    <source>
        <dbReference type="ARBA" id="ARBA00023172"/>
    </source>
</evidence>
<dbReference type="STRING" id="1411621.AUC43_05330"/>
<keyword evidence="2 6" id="KW-0227">DNA damage</keyword>
<comment type="function">
    <text evidence="6">The RuvA-RuvB-RuvC complex processes Holliday junction (HJ) DNA during genetic recombination and DNA repair, while the RuvA-RuvB complex plays an important role in the rescue of blocked DNA replication forks via replication fork reversal (RFR). RuvA specifically binds to HJ cruciform DNA, conferring on it an open structure. The RuvB hexamer acts as an ATP-dependent pump, pulling dsDNA into and through the RuvAB complex. HJ branch migration allows RuvC to scan DNA until it finds its consensus sequence, where it cleaves and resolves the cruciform DNA.</text>
</comment>
<evidence type="ECO:0000256" key="2">
    <source>
        <dbReference type="ARBA" id="ARBA00022763"/>
    </source>
</evidence>
<feature type="region of interest" description="Domain I" evidence="6">
    <location>
        <begin position="1"/>
        <end position="64"/>
    </location>
</feature>
<evidence type="ECO:0000256" key="3">
    <source>
        <dbReference type="ARBA" id="ARBA00023125"/>
    </source>
</evidence>
<dbReference type="NCBIfam" id="TIGR00084">
    <property type="entry name" value="ruvA"/>
    <property type="match status" value="1"/>
</dbReference>
<proteinExistence type="inferred from homology"/>
<sequence length="201" mass="21874">MIAYLDGKLAYKDATLAIVDILGVGYEVRISLATYSKLPAEGAATKIYTYQHIKEDGQTLYGFLDPNEKALFMLLISVSGIGPGTGIVMVSSMSVGEIREAIVNENVRAIQSIKGVGPKTAQRVILELKDKLRKDELLAKAGVDTVPLARQHNTRRSEALQALVTLGFARAAAEKNLDQIQHKHGGELSVEEMIKFALKSH</sequence>
<dbReference type="GO" id="GO:0048476">
    <property type="term" value="C:Holliday junction resolvase complex"/>
    <property type="evidence" value="ECO:0007669"/>
    <property type="project" value="UniProtKB-UniRule"/>
</dbReference>
<comment type="subunit">
    <text evidence="6">Homotetramer. Forms an RuvA(8)-RuvB(12)-Holliday junction (HJ) complex. HJ DNA is sandwiched between 2 RuvA tetramers; dsDNA enters through RuvA and exits via RuvB. An RuvB hexamer assembles on each DNA strand where it exits the tetramer. Each RuvB hexamer is contacted by two RuvA subunits (via domain III) on 2 adjacent RuvB subunits; this complex drives branch migration. In the full resolvosome a probable DNA-RuvA(4)-RuvB(12)-RuvC(2) complex forms which resolves the HJ.</text>
</comment>
<dbReference type="HAMAP" id="MF_00031">
    <property type="entry name" value="DNA_HJ_migration_RuvA"/>
    <property type="match status" value="1"/>
</dbReference>
<dbReference type="InterPro" id="IPR010994">
    <property type="entry name" value="RuvA_2-like"/>
</dbReference>
<dbReference type="GO" id="GO:0006281">
    <property type="term" value="P:DNA repair"/>
    <property type="evidence" value="ECO:0007669"/>
    <property type="project" value="UniProtKB-UniRule"/>
</dbReference>
<dbReference type="InterPro" id="IPR012340">
    <property type="entry name" value="NA-bd_OB-fold"/>
</dbReference>